<dbReference type="SUPFAM" id="SSF48092">
    <property type="entry name" value="Transcription factor STAT-4 N-domain"/>
    <property type="match status" value="1"/>
</dbReference>
<keyword evidence="1" id="KW-0727">SH2 domain</keyword>
<organism evidence="3 4">
    <name type="scientific">Neolamprologus brichardi</name>
    <name type="common">Fairy cichlid</name>
    <name type="synonym">Lamprologus brichardi</name>
    <dbReference type="NCBI Taxonomy" id="32507"/>
    <lineage>
        <taxon>Eukaryota</taxon>
        <taxon>Metazoa</taxon>
        <taxon>Chordata</taxon>
        <taxon>Craniata</taxon>
        <taxon>Vertebrata</taxon>
        <taxon>Euteleostomi</taxon>
        <taxon>Actinopterygii</taxon>
        <taxon>Neopterygii</taxon>
        <taxon>Teleostei</taxon>
        <taxon>Neoteleostei</taxon>
        <taxon>Acanthomorphata</taxon>
        <taxon>Ovalentaria</taxon>
        <taxon>Cichlomorphae</taxon>
        <taxon>Cichliformes</taxon>
        <taxon>Cichlidae</taxon>
        <taxon>African cichlids</taxon>
        <taxon>Pseudocrenilabrinae</taxon>
        <taxon>Lamprologini</taxon>
        <taxon>Neolamprologus</taxon>
    </lineage>
</organism>
<keyword evidence="4" id="KW-1185">Reference proteome</keyword>
<dbReference type="AlphaFoldDB" id="A0A3Q4HP59"/>
<dbReference type="InterPro" id="IPR036535">
    <property type="entry name" value="STAT_N_sf"/>
</dbReference>
<dbReference type="Gene3D" id="1.10.532.10">
    <property type="entry name" value="STAT transcription factor, N-terminal domain"/>
    <property type="match status" value="1"/>
</dbReference>
<dbReference type="InterPro" id="IPR013799">
    <property type="entry name" value="STAT_TF_prot_interaction"/>
</dbReference>
<dbReference type="Bgee" id="ENSNBRG00000018353">
    <property type="expression patterns" value="Expressed in skeletal muscle tissue and 5 other cell types or tissues"/>
</dbReference>
<feature type="domain" description="STAT transcription factor protein interaction" evidence="2">
    <location>
        <begin position="2"/>
        <end position="122"/>
    </location>
</feature>
<dbReference type="STRING" id="32507.ENSNBRP00000023981"/>
<protein>
    <recommendedName>
        <fullName evidence="2">STAT transcription factor protein interaction domain-containing protein</fullName>
    </recommendedName>
</protein>
<dbReference type="Pfam" id="PF02865">
    <property type="entry name" value="STAT_int"/>
    <property type="match status" value="1"/>
</dbReference>
<dbReference type="Proteomes" id="UP000261580">
    <property type="component" value="Unassembled WGS sequence"/>
</dbReference>
<proteinExistence type="predicted"/>
<accession>A0A3Q4HP59</accession>
<dbReference type="GO" id="GO:0003700">
    <property type="term" value="F:DNA-binding transcription factor activity"/>
    <property type="evidence" value="ECO:0007669"/>
    <property type="project" value="InterPro"/>
</dbReference>
<dbReference type="GeneTree" id="ENSGT01050000244905"/>
<evidence type="ECO:0000259" key="2">
    <source>
        <dbReference type="SMART" id="SM00964"/>
    </source>
</evidence>
<evidence type="ECO:0000313" key="3">
    <source>
        <dbReference type="Ensembl" id="ENSNBRP00000023981.1"/>
    </source>
</evidence>
<dbReference type="SMART" id="SM00964">
    <property type="entry name" value="STAT_int"/>
    <property type="match status" value="1"/>
</dbReference>
<reference evidence="3" key="2">
    <citation type="submission" date="2025-09" db="UniProtKB">
        <authorList>
            <consortium name="Ensembl"/>
        </authorList>
    </citation>
    <scope>IDENTIFICATION</scope>
</reference>
<sequence length="196" mass="23199">MAQWQALLKLDFALQSRVCQLYERRFPKEIRHYLSTWIENQDWDLAAVDEHRARTCFQALLVFLQEQWYRSVQENNILQGPDFSRMNDYLLGHFQGEPLKLALILSECLKEEKQILASVSEPQSCNNPGMQQSWRELDDKVNELKRQTLETKKEIKTLEGLNENLDYILMAWQNKGMIARPHTVYKRRTLPLPTGF</sequence>
<evidence type="ECO:0000256" key="1">
    <source>
        <dbReference type="ARBA" id="ARBA00022999"/>
    </source>
</evidence>
<dbReference type="GO" id="GO:0007165">
    <property type="term" value="P:signal transduction"/>
    <property type="evidence" value="ECO:0007669"/>
    <property type="project" value="InterPro"/>
</dbReference>
<dbReference type="InterPro" id="IPR001217">
    <property type="entry name" value="STAT"/>
</dbReference>
<reference evidence="3" key="1">
    <citation type="submission" date="2025-08" db="UniProtKB">
        <authorList>
            <consortium name="Ensembl"/>
        </authorList>
    </citation>
    <scope>IDENTIFICATION</scope>
</reference>
<evidence type="ECO:0000313" key="4">
    <source>
        <dbReference type="Proteomes" id="UP000261580"/>
    </source>
</evidence>
<name>A0A3Q4HP59_NEOBR</name>
<dbReference type="PANTHER" id="PTHR11801">
    <property type="entry name" value="SIGNAL TRANSDUCER AND ACTIVATOR OF TRANSCRIPTION"/>
    <property type="match status" value="1"/>
</dbReference>
<dbReference type="Ensembl" id="ENSNBRT00000024605.1">
    <property type="protein sequence ID" value="ENSNBRP00000023981.1"/>
    <property type="gene ID" value="ENSNBRG00000018353.1"/>
</dbReference>